<keyword evidence="1" id="KW-0378">Hydrolase</keyword>
<keyword evidence="2" id="KW-0812">Transmembrane</keyword>
<keyword evidence="4" id="KW-1185">Reference proteome</keyword>
<comment type="caution">
    <text evidence="3">The sequence shown here is derived from an EMBL/GenBank/DDBJ whole genome shotgun (WGS) entry which is preliminary data.</text>
</comment>
<dbReference type="GO" id="GO:0016787">
    <property type="term" value="F:hydrolase activity"/>
    <property type="evidence" value="ECO:0007669"/>
    <property type="project" value="UniProtKB-KW"/>
</dbReference>
<dbReference type="SUPFAM" id="SSF63817">
    <property type="entry name" value="Sortase"/>
    <property type="match status" value="1"/>
</dbReference>
<evidence type="ECO:0000256" key="2">
    <source>
        <dbReference type="SAM" id="Phobius"/>
    </source>
</evidence>
<dbReference type="InterPro" id="IPR023365">
    <property type="entry name" value="Sortase_dom-sf"/>
</dbReference>
<dbReference type="EMBL" id="JAIOUQ010000014">
    <property type="protein sequence ID" value="MBZ2166689.1"/>
    <property type="molecule type" value="Genomic_DNA"/>
</dbReference>
<dbReference type="InterPro" id="IPR042003">
    <property type="entry name" value="Sortase_E"/>
</dbReference>
<dbReference type="Gene3D" id="2.40.260.10">
    <property type="entry name" value="Sortase"/>
    <property type="match status" value="1"/>
</dbReference>
<dbReference type="RefSeq" id="WP_223792235.1">
    <property type="nucleotide sequence ID" value="NZ_JAIOUQ010000014.1"/>
</dbReference>
<dbReference type="CDD" id="cd05830">
    <property type="entry name" value="Sortase_E"/>
    <property type="match status" value="1"/>
</dbReference>
<dbReference type="AlphaFoldDB" id="A0A8T5V130"/>
<evidence type="ECO:0000313" key="3">
    <source>
        <dbReference type="EMBL" id="MBZ2166689.1"/>
    </source>
</evidence>
<feature type="transmembrane region" description="Helical" evidence="2">
    <location>
        <begin position="7"/>
        <end position="28"/>
    </location>
</feature>
<keyword evidence="2" id="KW-0472">Membrane</keyword>
<dbReference type="InterPro" id="IPR005754">
    <property type="entry name" value="Sortase"/>
</dbReference>
<gene>
    <name evidence="3" type="ORF">K8N75_11640</name>
</gene>
<sequence length="311" mass="34885">MEIKFKYLMVGLCVILIGVAFTAVVFSGKEIKTSHFQKDEISFDYPETWLNLNQTSPSEIVAFTDPQSDLNVTVNRQLLVAGYNPSENFTTNISDQTGMKFISHKTLDFNGTAVHENVYQMDMNGTTVQRTEMWIGKNDALYSIIYTTSNLKLNEKSPEIEALTKNFTVTNTTVPNTEVWGKVSIPSQGVNWDIRRDTVNALGSVYHYSDSFYPNQNGTVGLLGHHTHFSAPFANINLLNNGDQVIIIDYLTQKRYVYQVTSNGDIKGDYKTNPVTFPAGTFELTLVTCYPPGYMSAAYMTHCKLMAVEPI</sequence>
<dbReference type="Pfam" id="PF04203">
    <property type="entry name" value="Sortase"/>
    <property type="match status" value="1"/>
</dbReference>
<organism evidence="3 4">
    <name type="scientific">Methanobacterium spitsbergense</name>
    <dbReference type="NCBI Taxonomy" id="2874285"/>
    <lineage>
        <taxon>Archaea</taxon>
        <taxon>Methanobacteriati</taxon>
        <taxon>Methanobacteriota</taxon>
        <taxon>Methanomada group</taxon>
        <taxon>Methanobacteria</taxon>
        <taxon>Methanobacteriales</taxon>
        <taxon>Methanobacteriaceae</taxon>
        <taxon>Methanobacterium</taxon>
    </lineage>
</organism>
<evidence type="ECO:0000256" key="1">
    <source>
        <dbReference type="ARBA" id="ARBA00022801"/>
    </source>
</evidence>
<keyword evidence="2" id="KW-1133">Transmembrane helix</keyword>
<protein>
    <submittedName>
        <fullName evidence="3">Class E sortase</fullName>
    </submittedName>
</protein>
<dbReference type="Proteomes" id="UP000825933">
    <property type="component" value="Unassembled WGS sequence"/>
</dbReference>
<name>A0A8T5V130_9EURY</name>
<evidence type="ECO:0000313" key="4">
    <source>
        <dbReference type="Proteomes" id="UP000825933"/>
    </source>
</evidence>
<proteinExistence type="predicted"/>
<reference evidence="4" key="1">
    <citation type="journal article" date="2022" name="Microbiol. Resour. Announc.">
        <title>Draft Genome Sequence of a Methanogenic Archaeon from West Spitsbergen Permafrost.</title>
        <authorList>
            <person name="Trubitsyn V."/>
            <person name="Rivkina E."/>
            <person name="Shcherbakova V."/>
        </authorList>
    </citation>
    <scope>NUCLEOTIDE SEQUENCE [LARGE SCALE GENOMIC DNA]</scope>
    <source>
        <strain evidence="4">VT</strain>
    </source>
</reference>
<dbReference type="Gene3D" id="3.40.1000.10">
    <property type="entry name" value="Mog1/PsbP, alpha/beta/alpha sandwich"/>
    <property type="match status" value="1"/>
</dbReference>
<accession>A0A8T5V130</accession>